<dbReference type="InterPro" id="IPR027417">
    <property type="entry name" value="P-loop_NTPase"/>
</dbReference>
<dbReference type="Pfam" id="PF13614">
    <property type="entry name" value="AAA_31"/>
    <property type="match status" value="1"/>
</dbReference>
<protein>
    <submittedName>
        <fullName evidence="3">ParA family protein</fullName>
    </submittedName>
</protein>
<dbReference type="InterPro" id="IPR025669">
    <property type="entry name" value="AAA_dom"/>
</dbReference>
<evidence type="ECO:0000313" key="4">
    <source>
        <dbReference type="Proteomes" id="UP001596292"/>
    </source>
</evidence>
<dbReference type="CDD" id="cd02042">
    <property type="entry name" value="ParAB_family"/>
    <property type="match status" value="1"/>
</dbReference>
<feature type="compositionally biased region" description="Basic and acidic residues" evidence="1">
    <location>
        <begin position="190"/>
        <end position="205"/>
    </location>
</feature>
<feature type="domain" description="AAA" evidence="2">
    <location>
        <begin position="4"/>
        <end position="173"/>
    </location>
</feature>
<comment type="caution">
    <text evidence="3">The sequence shown here is derived from an EMBL/GenBank/DDBJ whole genome shotgun (WGS) entry which is preliminary data.</text>
</comment>
<evidence type="ECO:0000313" key="3">
    <source>
        <dbReference type="EMBL" id="MFC6791871.1"/>
    </source>
</evidence>
<sequence>MTARVIAVSNRKGGTSKTTTAVNLAAALGGHGARVLMVDLDSQGHAGLGFGICAAPKDTTVHDHFQDPATPLAAGIRRSAFANVDVLPANRSFAGVTTATPPLGLARALAPLAAAYDAIIIDTSPSADALLVSALAAADYVIVPTLLHHLAVDGVGQFARSYFRVAAGLNPRLRGLSLLPVQVDLRVTMQRETRARSPRASERDGCSPGSGQILPSPKRSNSNNP</sequence>
<organism evidence="3 4">
    <name type="scientific">Methylobacterium komagatae</name>
    <dbReference type="NCBI Taxonomy" id="374425"/>
    <lineage>
        <taxon>Bacteria</taxon>
        <taxon>Pseudomonadati</taxon>
        <taxon>Pseudomonadota</taxon>
        <taxon>Alphaproteobacteria</taxon>
        <taxon>Hyphomicrobiales</taxon>
        <taxon>Methylobacteriaceae</taxon>
        <taxon>Methylobacterium</taxon>
    </lineage>
</organism>
<dbReference type="RefSeq" id="WP_378973136.1">
    <property type="nucleotide sequence ID" value="NZ_JBHSWN010000001.1"/>
</dbReference>
<dbReference type="EMBL" id="JBHSWN010000001">
    <property type="protein sequence ID" value="MFC6791871.1"/>
    <property type="molecule type" value="Genomic_DNA"/>
</dbReference>
<evidence type="ECO:0000259" key="2">
    <source>
        <dbReference type="Pfam" id="PF13614"/>
    </source>
</evidence>
<dbReference type="Gene3D" id="3.40.50.300">
    <property type="entry name" value="P-loop containing nucleotide triphosphate hydrolases"/>
    <property type="match status" value="1"/>
</dbReference>
<proteinExistence type="predicted"/>
<dbReference type="PANTHER" id="PTHR13696:SF52">
    <property type="entry name" value="PARA FAMILY PROTEIN CT_582"/>
    <property type="match status" value="1"/>
</dbReference>
<name>A0ABW2BP45_9HYPH</name>
<evidence type="ECO:0000256" key="1">
    <source>
        <dbReference type="SAM" id="MobiDB-lite"/>
    </source>
</evidence>
<keyword evidence="4" id="KW-1185">Reference proteome</keyword>
<dbReference type="Proteomes" id="UP001596292">
    <property type="component" value="Unassembled WGS sequence"/>
</dbReference>
<dbReference type="InterPro" id="IPR050678">
    <property type="entry name" value="DNA_Partitioning_ATPase"/>
</dbReference>
<dbReference type="PANTHER" id="PTHR13696">
    <property type="entry name" value="P-LOOP CONTAINING NUCLEOSIDE TRIPHOSPHATE HYDROLASE"/>
    <property type="match status" value="1"/>
</dbReference>
<gene>
    <name evidence="3" type="ORF">ACFQE0_21080</name>
</gene>
<dbReference type="SUPFAM" id="SSF52540">
    <property type="entry name" value="P-loop containing nucleoside triphosphate hydrolases"/>
    <property type="match status" value="1"/>
</dbReference>
<reference evidence="4" key="1">
    <citation type="journal article" date="2019" name="Int. J. Syst. Evol. Microbiol.">
        <title>The Global Catalogue of Microorganisms (GCM) 10K type strain sequencing project: providing services to taxonomists for standard genome sequencing and annotation.</title>
        <authorList>
            <consortium name="The Broad Institute Genomics Platform"/>
            <consortium name="The Broad Institute Genome Sequencing Center for Infectious Disease"/>
            <person name="Wu L."/>
            <person name="Ma J."/>
        </authorList>
    </citation>
    <scope>NUCLEOTIDE SEQUENCE [LARGE SCALE GENOMIC DNA]</scope>
    <source>
        <strain evidence="4">CCUG 48316</strain>
    </source>
</reference>
<feature type="region of interest" description="Disordered" evidence="1">
    <location>
        <begin position="190"/>
        <end position="225"/>
    </location>
</feature>
<accession>A0ABW2BP45</accession>